<name>A0A6A6AY33_9PEZI</name>
<evidence type="ECO:0008006" key="5">
    <source>
        <dbReference type="Google" id="ProtNLM"/>
    </source>
</evidence>
<dbReference type="RefSeq" id="XP_033391395.1">
    <property type="nucleotide sequence ID" value="XM_033543696.1"/>
</dbReference>
<feature type="chain" id="PRO_5025660802" description="Secreted protein" evidence="2">
    <location>
        <begin position="22"/>
        <end position="129"/>
    </location>
</feature>
<dbReference type="AlphaFoldDB" id="A0A6A6AY33"/>
<organism evidence="3 4">
    <name type="scientific">Aplosporella prunicola CBS 121167</name>
    <dbReference type="NCBI Taxonomy" id="1176127"/>
    <lineage>
        <taxon>Eukaryota</taxon>
        <taxon>Fungi</taxon>
        <taxon>Dikarya</taxon>
        <taxon>Ascomycota</taxon>
        <taxon>Pezizomycotina</taxon>
        <taxon>Dothideomycetes</taxon>
        <taxon>Dothideomycetes incertae sedis</taxon>
        <taxon>Botryosphaeriales</taxon>
        <taxon>Aplosporellaceae</taxon>
        <taxon>Aplosporella</taxon>
    </lineage>
</organism>
<gene>
    <name evidence="3" type="ORF">K452DRAFT_313793</name>
</gene>
<protein>
    <recommendedName>
        <fullName evidence="5">Secreted protein</fullName>
    </recommendedName>
</protein>
<evidence type="ECO:0000313" key="3">
    <source>
        <dbReference type="EMBL" id="KAF2135677.1"/>
    </source>
</evidence>
<dbReference type="GeneID" id="54301193"/>
<reference evidence="3" key="1">
    <citation type="journal article" date="2020" name="Stud. Mycol.">
        <title>101 Dothideomycetes genomes: a test case for predicting lifestyles and emergence of pathogens.</title>
        <authorList>
            <person name="Haridas S."/>
            <person name="Albert R."/>
            <person name="Binder M."/>
            <person name="Bloem J."/>
            <person name="Labutti K."/>
            <person name="Salamov A."/>
            <person name="Andreopoulos B."/>
            <person name="Baker S."/>
            <person name="Barry K."/>
            <person name="Bills G."/>
            <person name="Bluhm B."/>
            <person name="Cannon C."/>
            <person name="Castanera R."/>
            <person name="Culley D."/>
            <person name="Daum C."/>
            <person name="Ezra D."/>
            <person name="Gonzalez J."/>
            <person name="Henrissat B."/>
            <person name="Kuo A."/>
            <person name="Liang C."/>
            <person name="Lipzen A."/>
            <person name="Lutzoni F."/>
            <person name="Magnuson J."/>
            <person name="Mondo S."/>
            <person name="Nolan M."/>
            <person name="Ohm R."/>
            <person name="Pangilinan J."/>
            <person name="Park H.-J."/>
            <person name="Ramirez L."/>
            <person name="Alfaro M."/>
            <person name="Sun H."/>
            <person name="Tritt A."/>
            <person name="Yoshinaga Y."/>
            <person name="Zwiers L.-H."/>
            <person name="Turgeon B."/>
            <person name="Goodwin S."/>
            <person name="Spatafora J."/>
            <person name="Crous P."/>
            <person name="Grigoriev I."/>
        </authorList>
    </citation>
    <scope>NUCLEOTIDE SEQUENCE</scope>
    <source>
        <strain evidence="3">CBS 121167</strain>
    </source>
</reference>
<proteinExistence type="predicted"/>
<dbReference type="Proteomes" id="UP000799438">
    <property type="component" value="Unassembled WGS sequence"/>
</dbReference>
<sequence length="129" mass="14148">MGRRAALLLAGLAWPAPLARKLELLGLLVATADNSLIRSLAHARARAPSPRRDAAYLPACLSVTAPVQRRLAIQLPSPYLAPSLPPHLPFSERTRKPNPNSTAPHAPHVPHYHAHQTLITHPYPQNKER</sequence>
<feature type="region of interest" description="Disordered" evidence="1">
    <location>
        <begin position="84"/>
        <end position="109"/>
    </location>
</feature>
<keyword evidence="2" id="KW-0732">Signal</keyword>
<feature type="signal peptide" evidence="2">
    <location>
        <begin position="1"/>
        <end position="21"/>
    </location>
</feature>
<evidence type="ECO:0000313" key="4">
    <source>
        <dbReference type="Proteomes" id="UP000799438"/>
    </source>
</evidence>
<keyword evidence="4" id="KW-1185">Reference proteome</keyword>
<dbReference type="EMBL" id="ML995559">
    <property type="protein sequence ID" value="KAF2135677.1"/>
    <property type="molecule type" value="Genomic_DNA"/>
</dbReference>
<evidence type="ECO:0000256" key="2">
    <source>
        <dbReference type="SAM" id="SignalP"/>
    </source>
</evidence>
<accession>A0A6A6AY33</accession>
<evidence type="ECO:0000256" key="1">
    <source>
        <dbReference type="SAM" id="MobiDB-lite"/>
    </source>
</evidence>